<feature type="region of interest" description="Disordered" evidence="1">
    <location>
        <begin position="1"/>
        <end position="31"/>
    </location>
</feature>
<name>A0AAD8H3V6_9APIA</name>
<reference evidence="2" key="2">
    <citation type="submission" date="2023-05" db="EMBL/GenBank/DDBJ databases">
        <authorList>
            <person name="Schelkunov M.I."/>
        </authorList>
    </citation>
    <scope>NUCLEOTIDE SEQUENCE</scope>
    <source>
        <strain evidence="2">Hsosn_3</strain>
        <tissue evidence="2">Leaf</tissue>
    </source>
</reference>
<dbReference type="AlphaFoldDB" id="A0AAD8H3V6"/>
<keyword evidence="3" id="KW-1185">Reference proteome</keyword>
<evidence type="ECO:0000313" key="2">
    <source>
        <dbReference type="EMBL" id="KAK1359248.1"/>
    </source>
</evidence>
<dbReference type="Proteomes" id="UP001237642">
    <property type="component" value="Unassembled WGS sequence"/>
</dbReference>
<accession>A0AAD8H3V6</accession>
<gene>
    <name evidence="2" type="ORF">POM88_043722</name>
</gene>
<reference evidence="2" key="1">
    <citation type="submission" date="2023-02" db="EMBL/GenBank/DDBJ databases">
        <title>Genome of toxic invasive species Heracleum sosnowskyi carries increased number of genes despite the absence of recent whole-genome duplications.</title>
        <authorList>
            <person name="Schelkunov M."/>
            <person name="Shtratnikova V."/>
            <person name="Makarenko M."/>
            <person name="Klepikova A."/>
            <person name="Omelchenko D."/>
            <person name="Novikova G."/>
            <person name="Obukhova E."/>
            <person name="Bogdanov V."/>
            <person name="Penin A."/>
            <person name="Logacheva M."/>
        </authorList>
    </citation>
    <scope>NUCLEOTIDE SEQUENCE</scope>
    <source>
        <strain evidence="2">Hsosn_3</strain>
        <tissue evidence="2">Leaf</tissue>
    </source>
</reference>
<evidence type="ECO:0000256" key="1">
    <source>
        <dbReference type="SAM" id="MobiDB-lite"/>
    </source>
</evidence>
<feature type="compositionally biased region" description="Basic residues" evidence="1">
    <location>
        <begin position="1"/>
        <end position="11"/>
    </location>
</feature>
<dbReference type="EMBL" id="JAUIZM010000010">
    <property type="protein sequence ID" value="KAK1359248.1"/>
    <property type="molecule type" value="Genomic_DNA"/>
</dbReference>
<comment type="caution">
    <text evidence="2">The sequence shown here is derived from an EMBL/GenBank/DDBJ whole genome shotgun (WGS) entry which is preliminary data.</text>
</comment>
<proteinExistence type="predicted"/>
<evidence type="ECO:0000313" key="3">
    <source>
        <dbReference type="Proteomes" id="UP001237642"/>
    </source>
</evidence>
<sequence length="113" mass="12837">MLVPVSRRHLRDKTNVVESSENSAVEHEVPKKDVQEVERLKQEIADRSPVEKHANIGEGPWWFGLKRIAADRAAFEGKEGAITDGEAGPIKKMEQKVIMENATLLRRIEKHFP</sequence>
<organism evidence="2 3">
    <name type="scientific">Heracleum sosnowskyi</name>
    <dbReference type="NCBI Taxonomy" id="360622"/>
    <lineage>
        <taxon>Eukaryota</taxon>
        <taxon>Viridiplantae</taxon>
        <taxon>Streptophyta</taxon>
        <taxon>Embryophyta</taxon>
        <taxon>Tracheophyta</taxon>
        <taxon>Spermatophyta</taxon>
        <taxon>Magnoliopsida</taxon>
        <taxon>eudicotyledons</taxon>
        <taxon>Gunneridae</taxon>
        <taxon>Pentapetalae</taxon>
        <taxon>asterids</taxon>
        <taxon>campanulids</taxon>
        <taxon>Apiales</taxon>
        <taxon>Apiaceae</taxon>
        <taxon>Apioideae</taxon>
        <taxon>apioid superclade</taxon>
        <taxon>Tordylieae</taxon>
        <taxon>Tordyliinae</taxon>
        <taxon>Heracleum</taxon>
    </lineage>
</organism>
<protein>
    <submittedName>
        <fullName evidence="2">Uncharacterized protein</fullName>
    </submittedName>
</protein>